<keyword evidence="2" id="KW-0479">Metal-binding</keyword>
<dbReference type="OrthoDB" id="1920620at2759"/>
<comment type="cofactor">
    <cofactor evidence="6">
        <name>Zn(2+)</name>
        <dbReference type="ChEBI" id="CHEBI:29105"/>
    </cofactor>
    <text evidence="6">Binds 1 zinc ion per subunit.</text>
</comment>
<name>A0A7J6WNA9_THATH</name>
<dbReference type="AlphaFoldDB" id="A0A7J6WNA9"/>
<sequence>MVSVEHHLSVGVASIFKEIIEVANKHVNGVGCNWELLVVDDPEEDAGCFPGGKIIVVSTEILIDLPFSRIKEREADYLGLLLMASAGYDPRIAPKVYEKFGLLDGDSSPESLSFFDKLFTYLLSTHPPSMEREKLLNQAQVMEEALTLYKQARIKKPTRSNQEEKEALTL</sequence>
<evidence type="ECO:0000256" key="3">
    <source>
        <dbReference type="ARBA" id="ARBA00022801"/>
    </source>
</evidence>
<dbReference type="GO" id="GO:0016020">
    <property type="term" value="C:membrane"/>
    <property type="evidence" value="ECO:0007669"/>
    <property type="project" value="TreeGrafter"/>
</dbReference>
<proteinExistence type="inferred from homology"/>
<dbReference type="GO" id="GO:0051603">
    <property type="term" value="P:proteolysis involved in protein catabolic process"/>
    <property type="evidence" value="ECO:0007669"/>
    <property type="project" value="TreeGrafter"/>
</dbReference>
<dbReference type="GO" id="GO:0046872">
    <property type="term" value="F:metal ion binding"/>
    <property type="evidence" value="ECO:0007669"/>
    <property type="project" value="UniProtKB-KW"/>
</dbReference>
<organism evidence="8 9">
    <name type="scientific">Thalictrum thalictroides</name>
    <name type="common">Rue-anemone</name>
    <name type="synonym">Anemone thalictroides</name>
    <dbReference type="NCBI Taxonomy" id="46969"/>
    <lineage>
        <taxon>Eukaryota</taxon>
        <taxon>Viridiplantae</taxon>
        <taxon>Streptophyta</taxon>
        <taxon>Embryophyta</taxon>
        <taxon>Tracheophyta</taxon>
        <taxon>Spermatophyta</taxon>
        <taxon>Magnoliopsida</taxon>
        <taxon>Ranunculales</taxon>
        <taxon>Ranunculaceae</taxon>
        <taxon>Thalictroideae</taxon>
        <taxon>Thalictrum</taxon>
    </lineage>
</organism>
<dbReference type="PANTHER" id="PTHR22726">
    <property type="entry name" value="METALLOENDOPEPTIDASE OMA1"/>
    <property type="match status" value="1"/>
</dbReference>
<evidence type="ECO:0000256" key="1">
    <source>
        <dbReference type="ARBA" id="ARBA00022670"/>
    </source>
</evidence>
<keyword evidence="3 6" id="KW-0378">Hydrolase</keyword>
<evidence type="ECO:0000313" key="9">
    <source>
        <dbReference type="Proteomes" id="UP000554482"/>
    </source>
</evidence>
<evidence type="ECO:0000256" key="5">
    <source>
        <dbReference type="ARBA" id="ARBA00023049"/>
    </source>
</evidence>
<comment type="similarity">
    <text evidence="6">Belongs to the peptidase M48 family.</text>
</comment>
<dbReference type="Proteomes" id="UP000554482">
    <property type="component" value="Unassembled WGS sequence"/>
</dbReference>
<dbReference type="EMBL" id="JABWDY010012727">
    <property type="protein sequence ID" value="KAF5198866.1"/>
    <property type="molecule type" value="Genomic_DNA"/>
</dbReference>
<evidence type="ECO:0000256" key="6">
    <source>
        <dbReference type="RuleBase" id="RU003983"/>
    </source>
</evidence>
<dbReference type="Pfam" id="PF01435">
    <property type="entry name" value="Peptidase_M48"/>
    <property type="match status" value="1"/>
</dbReference>
<keyword evidence="5 6" id="KW-0482">Metalloprotease</keyword>
<evidence type="ECO:0000313" key="8">
    <source>
        <dbReference type="EMBL" id="KAF5198866.1"/>
    </source>
</evidence>
<dbReference type="InterPro" id="IPR051156">
    <property type="entry name" value="Mito/Outer_Membr_Metalloprot"/>
</dbReference>
<evidence type="ECO:0000259" key="7">
    <source>
        <dbReference type="Pfam" id="PF01435"/>
    </source>
</evidence>
<protein>
    <submittedName>
        <fullName evidence="8">Peptidase family m48 family protein</fullName>
    </submittedName>
</protein>
<gene>
    <name evidence="8" type="ORF">FRX31_011545</name>
</gene>
<keyword evidence="1 6" id="KW-0645">Protease</keyword>
<dbReference type="PANTHER" id="PTHR22726:SF1">
    <property type="entry name" value="METALLOENDOPEPTIDASE OMA1, MITOCHONDRIAL"/>
    <property type="match status" value="1"/>
</dbReference>
<keyword evidence="9" id="KW-1185">Reference proteome</keyword>
<evidence type="ECO:0000256" key="2">
    <source>
        <dbReference type="ARBA" id="ARBA00022723"/>
    </source>
</evidence>
<evidence type="ECO:0000256" key="4">
    <source>
        <dbReference type="ARBA" id="ARBA00022833"/>
    </source>
</evidence>
<dbReference type="GO" id="GO:0004222">
    <property type="term" value="F:metalloendopeptidase activity"/>
    <property type="evidence" value="ECO:0007669"/>
    <property type="project" value="InterPro"/>
</dbReference>
<keyword evidence="4 6" id="KW-0862">Zinc</keyword>
<reference evidence="8 9" key="1">
    <citation type="submission" date="2020-06" db="EMBL/GenBank/DDBJ databases">
        <title>Transcriptomic and genomic resources for Thalictrum thalictroides and T. hernandezii: Facilitating candidate gene discovery in an emerging model plant lineage.</title>
        <authorList>
            <person name="Arias T."/>
            <person name="Riano-Pachon D.M."/>
            <person name="Di Stilio V.S."/>
        </authorList>
    </citation>
    <scope>NUCLEOTIDE SEQUENCE [LARGE SCALE GENOMIC DNA]</scope>
    <source>
        <strain evidence="9">cv. WT478/WT964</strain>
        <tissue evidence="8">Leaves</tissue>
    </source>
</reference>
<accession>A0A7J6WNA9</accession>
<feature type="domain" description="Peptidase M48" evidence="7">
    <location>
        <begin position="63"/>
        <end position="136"/>
    </location>
</feature>
<dbReference type="InterPro" id="IPR001915">
    <property type="entry name" value="Peptidase_M48"/>
</dbReference>
<comment type="caution">
    <text evidence="8">The sequence shown here is derived from an EMBL/GenBank/DDBJ whole genome shotgun (WGS) entry which is preliminary data.</text>
</comment>